<evidence type="ECO:0000313" key="2">
    <source>
        <dbReference type="Proteomes" id="UP000275846"/>
    </source>
</evidence>
<dbReference type="EMBL" id="UYSU01036749">
    <property type="protein sequence ID" value="VDL98107.1"/>
    <property type="molecule type" value="Genomic_DNA"/>
</dbReference>
<sequence length="69" mass="7484">MMIPVGHETSAPVAFGGQDGEERQVIQADSHRVIVTTVYTCYNCHRGAYVCAAHPNRFVVSQLMACGTT</sequence>
<proteinExistence type="predicted"/>
<name>A0A183T5H5_SCHSO</name>
<reference evidence="3" key="1">
    <citation type="submission" date="2016-06" db="UniProtKB">
        <authorList>
            <consortium name="WormBaseParasite"/>
        </authorList>
    </citation>
    <scope>IDENTIFICATION</scope>
</reference>
<organism evidence="3">
    <name type="scientific">Schistocephalus solidus</name>
    <name type="common">Tapeworm</name>
    <dbReference type="NCBI Taxonomy" id="70667"/>
    <lineage>
        <taxon>Eukaryota</taxon>
        <taxon>Metazoa</taxon>
        <taxon>Spiralia</taxon>
        <taxon>Lophotrochozoa</taxon>
        <taxon>Platyhelminthes</taxon>
        <taxon>Cestoda</taxon>
        <taxon>Eucestoda</taxon>
        <taxon>Diphyllobothriidea</taxon>
        <taxon>Diphyllobothriidae</taxon>
        <taxon>Schistocephalus</taxon>
    </lineage>
</organism>
<gene>
    <name evidence="1" type="ORF">SSLN_LOCUS11722</name>
</gene>
<evidence type="ECO:0000313" key="3">
    <source>
        <dbReference type="WBParaSite" id="SSLN_0001216801-mRNA-1"/>
    </source>
</evidence>
<dbReference type="WBParaSite" id="SSLN_0001216801-mRNA-1">
    <property type="protein sequence ID" value="SSLN_0001216801-mRNA-1"/>
    <property type="gene ID" value="SSLN_0001216801"/>
</dbReference>
<dbReference type="AlphaFoldDB" id="A0A183T5H5"/>
<evidence type="ECO:0000313" key="1">
    <source>
        <dbReference type="EMBL" id="VDL98107.1"/>
    </source>
</evidence>
<protein>
    <submittedName>
        <fullName evidence="3">Transposase</fullName>
    </submittedName>
</protein>
<reference evidence="1 2" key="2">
    <citation type="submission" date="2018-11" db="EMBL/GenBank/DDBJ databases">
        <authorList>
            <consortium name="Pathogen Informatics"/>
        </authorList>
    </citation>
    <scope>NUCLEOTIDE SEQUENCE [LARGE SCALE GENOMIC DNA]</scope>
    <source>
        <strain evidence="1 2">NST_G2</strain>
    </source>
</reference>
<accession>A0A183T5H5</accession>
<keyword evidence="2" id="KW-1185">Reference proteome</keyword>
<dbReference type="Proteomes" id="UP000275846">
    <property type="component" value="Unassembled WGS sequence"/>
</dbReference>